<protein>
    <recommendedName>
        <fullName evidence="12">Mannose-P-dolichol utilization defect 1 protein homolog</fullName>
    </recommendedName>
</protein>
<evidence type="ECO:0000256" key="5">
    <source>
        <dbReference type="ARBA" id="ARBA00022989"/>
    </source>
</evidence>
<dbReference type="HOGENOM" id="CLU_053568_0_1_1"/>
<keyword evidence="2" id="KW-0813">Transport</keyword>
<reference evidence="10 11" key="1">
    <citation type="submission" date="2015-01" db="EMBL/GenBank/DDBJ databases">
        <title>The Genome Sequence of Exophiala oligosperma CBS72588.</title>
        <authorList>
            <consortium name="The Broad Institute Genomics Platform"/>
            <person name="Cuomo C."/>
            <person name="de Hoog S."/>
            <person name="Gorbushina A."/>
            <person name="Stielow B."/>
            <person name="Teixiera M."/>
            <person name="Abouelleil A."/>
            <person name="Chapman S.B."/>
            <person name="Priest M."/>
            <person name="Young S.K."/>
            <person name="Wortman J."/>
            <person name="Nusbaum C."/>
            <person name="Birren B."/>
        </authorList>
    </citation>
    <scope>NUCLEOTIDE SEQUENCE [LARGE SCALE GENOMIC DNA]</scope>
    <source>
        <strain evidence="10 11">CBS 72588</strain>
    </source>
</reference>
<keyword evidence="5 9" id="KW-1133">Transmembrane helix</keyword>
<dbReference type="RefSeq" id="XP_016262954.1">
    <property type="nucleotide sequence ID" value="XM_016407350.1"/>
</dbReference>
<dbReference type="Gene3D" id="1.20.1280.290">
    <property type="match status" value="2"/>
</dbReference>
<accession>A0A0D2DI96</accession>
<dbReference type="STRING" id="215243.A0A0D2DI96"/>
<dbReference type="VEuPathDB" id="FungiDB:PV06_06255"/>
<dbReference type="FunFam" id="1.20.1280.290:FF:000006">
    <property type="entry name" value="mannose-P-dolichol utilization defect 1 protein"/>
    <property type="match status" value="1"/>
</dbReference>
<dbReference type="AlphaFoldDB" id="A0A0D2DI96"/>
<dbReference type="InterPro" id="IPR006603">
    <property type="entry name" value="PQ-loop_rpt"/>
</dbReference>
<dbReference type="GeneID" id="27358329"/>
<evidence type="ECO:0000256" key="3">
    <source>
        <dbReference type="ARBA" id="ARBA00022692"/>
    </source>
</evidence>
<dbReference type="Pfam" id="PF04193">
    <property type="entry name" value="PQ-loop"/>
    <property type="match status" value="2"/>
</dbReference>
<proteinExistence type="inferred from homology"/>
<evidence type="ECO:0000256" key="9">
    <source>
        <dbReference type="SAM" id="Phobius"/>
    </source>
</evidence>
<dbReference type="EMBL" id="KN847336">
    <property type="protein sequence ID" value="KIW42738.1"/>
    <property type="molecule type" value="Genomic_DNA"/>
</dbReference>
<dbReference type="InterPro" id="IPR016817">
    <property type="entry name" value="MannP-dilichol_defect-1"/>
</dbReference>
<evidence type="ECO:0000256" key="7">
    <source>
        <dbReference type="ARBA" id="ARBA00038475"/>
    </source>
</evidence>
<comment type="similarity">
    <text evidence="7">Belongs to the MPDU1 (TC 2.A.43.3) family.</text>
</comment>
<sequence length="328" mass="34599">MDQVQHLVLDPLKPYLVPVTSSLPAPVNDLALNLLGEACHSALLLDLDVTSHPECVSLAISKALGIGIIAAASIVKVPQIIKLVRSQSSEGLSFTSYLLETASFVITLAYNMRNGFPFSTYGETSLIAVQDVVISVLILVYSKRTAQAGAFLVAVGSAVYALMVSDTLVSDAQMTNLQAGAGGLSIASKLPQILTIWQQGGTGQLSAFAVFNYLFGSLSRIYTTLQEVDDKLILYGFVAGFALNAILAAQVLYYWNSPTTAGHGKEVDTTTTNATNSNTPKKLQGVGQKGTKAALATEEALKTNARNVKNSSPSTSPRPGSSSGRRRG</sequence>
<organism evidence="10 11">
    <name type="scientific">Exophiala oligosperma</name>
    <dbReference type="NCBI Taxonomy" id="215243"/>
    <lineage>
        <taxon>Eukaryota</taxon>
        <taxon>Fungi</taxon>
        <taxon>Dikarya</taxon>
        <taxon>Ascomycota</taxon>
        <taxon>Pezizomycotina</taxon>
        <taxon>Eurotiomycetes</taxon>
        <taxon>Chaetothyriomycetidae</taxon>
        <taxon>Chaetothyriales</taxon>
        <taxon>Herpotrichiellaceae</taxon>
        <taxon>Exophiala</taxon>
    </lineage>
</organism>
<feature type="compositionally biased region" description="Low complexity" evidence="8">
    <location>
        <begin position="311"/>
        <end position="328"/>
    </location>
</feature>
<evidence type="ECO:0000256" key="6">
    <source>
        <dbReference type="ARBA" id="ARBA00023136"/>
    </source>
</evidence>
<name>A0A0D2DI96_9EURO</name>
<feature type="transmembrane region" description="Helical" evidence="9">
    <location>
        <begin position="232"/>
        <end position="255"/>
    </location>
</feature>
<feature type="compositionally biased region" description="Low complexity" evidence="8">
    <location>
        <begin position="269"/>
        <end position="279"/>
    </location>
</feature>
<evidence type="ECO:0000256" key="1">
    <source>
        <dbReference type="ARBA" id="ARBA00004141"/>
    </source>
</evidence>
<comment type="subcellular location">
    <subcellularLocation>
        <location evidence="1">Membrane</location>
        <topology evidence="1">Multi-pass membrane protein</topology>
    </subcellularLocation>
</comment>
<evidence type="ECO:0000256" key="2">
    <source>
        <dbReference type="ARBA" id="ARBA00022448"/>
    </source>
</evidence>
<keyword evidence="11" id="KW-1185">Reference proteome</keyword>
<evidence type="ECO:0000256" key="8">
    <source>
        <dbReference type="SAM" id="MobiDB-lite"/>
    </source>
</evidence>
<evidence type="ECO:0008006" key="12">
    <source>
        <dbReference type="Google" id="ProtNLM"/>
    </source>
</evidence>
<keyword evidence="4" id="KW-0677">Repeat</keyword>
<dbReference type="OrthoDB" id="271506at2759"/>
<gene>
    <name evidence="10" type="ORF">PV06_06255</name>
</gene>
<feature type="region of interest" description="Disordered" evidence="8">
    <location>
        <begin position="264"/>
        <end position="328"/>
    </location>
</feature>
<dbReference type="PANTHER" id="PTHR12226:SF2">
    <property type="entry name" value="MANNOSE-P-DOLICHOL UTILIZATION DEFECT 1 PROTEIN"/>
    <property type="match status" value="1"/>
</dbReference>
<keyword evidence="3 9" id="KW-0812">Transmembrane</keyword>
<evidence type="ECO:0000256" key="4">
    <source>
        <dbReference type="ARBA" id="ARBA00022737"/>
    </source>
</evidence>
<dbReference type="GO" id="GO:0016020">
    <property type="term" value="C:membrane"/>
    <property type="evidence" value="ECO:0007669"/>
    <property type="project" value="UniProtKB-SubCell"/>
</dbReference>
<dbReference type="PANTHER" id="PTHR12226">
    <property type="entry name" value="MANNOSE-P-DOLICHOL UTILIZATION DEFECT 1 LEC35 -RELATED"/>
    <property type="match status" value="1"/>
</dbReference>
<keyword evidence="6 9" id="KW-0472">Membrane</keyword>
<feature type="transmembrane region" description="Helical" evidence="9">
    <location>
        <begin position="148"/>
        <end position="165"/>
    </location>
</feature>
<evidence type="ECO:0000313" key="11">
    <source>
        <dbReference type="Proteomes" id="UP000053342"/>
    </source>
</evidence>
<evidence type="ECO:0000313" key="10">
    <source>
        <dbReference type="EMBL" id="KIW42738.1"/>
    </source>
</evidence>
<dbReference type="SMART" id="SM00679">
    <property type="entry name" value="CTNS"/>
    <property type="match status" value="2"/>
</dbReference>
<dbReference type="Proteomes" id="UP000053342">
    <property type="component" value="Unassembled WGS sequence"/>
</dbReference>
<feature type="transmembrane region" description="Helical" evidence="9">
    <location>
        <begin position="124"/>
        <end position="141"/>
    </location>
</feature>